<evidence type="ECO:0000256" key="3">
    <source>
        <dbReference type="ARBA" id="ARBA00022574"/>
    </source>
</evidence>
<dbReference type="GO" id="GO:0060294">
    <property type="term" value="P:cilium movement involved in cell motility"/>
    <property type="evidence" value="ECO:0007669"/>
    <property type="project" value="TreeGrafter"/>
</dbReference>
<keyword evidence="3" id="KW-0853">WD repeat</keyword>
<feature type="region of interest" description="Disordered" evidence="5">
    <location>
        <begin position="480"/>
        <end position="500"/>
    </location>
</feature>
<dbReference type="PANTHER" id="PTHR12442">
    <property type="entry name" value="DYNEIN INTERMEDIATE CHAIN"/>
    <property type="match status" value="1"/>
</dbReference>
<name>A0AAD5TB43_9FUNG</name>
<keyword evidence="2" id="KW-0963">Cytoplasm</keyword>
<dbReference type="AlphaFoldDB" id="A0AAD5TB43"/>
<evidence type="ECO:0000256" key="5">
    <source>
        <dbReference type="SAM" id="MobiDB-lite"/>
    </source>
</evidence>
<dbReference type="InterPro" id="IPR050687">
    <property type="entry name" value="Dynein_IC"/>
</dbReference>
<evidence type="ECO:0000313" key="7">
    <source>
        <dbReference type="Proteomes" id="UP001211907"/>
    </source>
</evidence>
<dbReference type="Proteomes" id="UP001211907">
    <property type="component" value="Unassembled WGS sequence"/>
</dbReference>
<feature type="region of interest" description="Disordered" evidence="5">
    <location>
        <begin position="1"/>
        <end position="42"/>
    </location>
</feature>
<organism evidence="6 7">
    <name type="scientific">Physocladia obscura</name>
    <dbReference type="NCBI Taxonomy" id="109957"/>
    <lineage>
        <taxon>Eukaryota</taxon>
        <taxon>Fungi</taxon>
        <taxon>Fungi incertae sedis</taxon>
        <taxon>Chytridiomycota</taxon>
        <taxon>Chytridiomycota incertae sedis</taxon>
        <taxon>Chytridiomycetes</taxon>
        <taxon>Chytridiales</taxon>
        <taxon>Chytriomycetaceae</taxon>
        <taxon>Physocladia</taxon>
    </lineage>
</organism>
<dbReference type="InterPro" id="IPR001680">
    <property type="entry name" value="WD40_rpt"/>
</dbReference>
<evidence type="ECO:0000313" key="6">
    <source>
        <dbReference type="EMBL" id="KAJ3141403.1"/>
    </source>
</evidence>
<keyword evidence="7" id="KW-1185">Reference proteome</keyword>
<feature type="compositionally biased region" description="Polar residues" evidence="5">
    <location>
        <begin position="1"/>
        <end position="16"/>
    </location>
</feature>
<dbReference type="Pfam" id="PF00400">
    <property type="entry name" value="WD40"/>
    <property type="match status" value="2"/>
</dbReference>
<comment type="caution">
    <text evidence="6">The sequence shown here is derived from an EMBL/GenBank/DDBJ whole genome shotgun (WGS) entry which is preliminary data.</text>
</comment>
<accession>A0AAD5TB43</accession>
<protein>
    <submittedName>
        <fullName evidence="6">WD repeat-containing protein 63</fullName>
    </submittedName>
</protein>
<proteinExistence type="predicted"/>
<comment type="subcellular location">
    <subcellularLocation>
        <location evidence="1">Cytoplasm</location>
    </subcellularLocation>
</comment>
<dbReference type="GO" id="GO:0036156">
    <property type="term" value="C:inner dynein arm"/>
    <property type="evidence" value="ECO:0007669"/>
    <property type="project" value="TreeGrafter"/>
</dbReference>
<dbReference type="InterPro" id="IPR015943">
    <property type="entry name" value="WD40/YVTN_repeat-like_dom_sf"/>
</dbReference>
<evidence type="ECO:0000256" key="2">
    <source>
        <dbReference type="ARBA" id="ARBA00022490"/>
    </source>
</evidence>
<dbReference type="InterPro" id="IPR036322">
    <property type="entry name" value="WD40_repeat_dom_sf"/>
</dbReference>
<dbReference type="Gene3D" id="2.130.10.10">
    <property type="entry name" value="YVTN repeat-like/Quinoprotein amine dehydrogenase"/>
    <property type="match status" value="2"/>
</dbReference>
<reference evidence="6" key="1">
    <citation type="submission" date="2020-05" db="EMBL/GenBank/DDBJ databases">
        <title>Phylogenomic resolution of chytrid fungi.</title>
        <authorList>
            <person name="Stajich J.E."/>
            <person name="Amses K."/>
            <person name="Simmons R."/>
            <person name="Seto K."/>
            <person name="Myers J."/>
            <person name="Bonds A."/>
            <person name="Quandt C.A."/>
            <person name="Barry K."/>
            <person name="Liu P."/>
            <person name="Grigoriev I."/>
            <person name="Longcore J.E."/>
            <person name="James T.Y."/>
        </authorList>
    </citation>
    <scope>NUCLEOTIDE SEQUENCE</scope>
    <source>
        <strain evidence="6">JEL0513</strain>
    </source>
</reference>
<dbReference type="GO" id="GO:0045504">
    <property type="term" value="F:dynein heavy chain binding"/>
    <property type="evidence" value="ECO:0007669"/>
    <property type="project" value="TreeGrafter"/>
</dbReference>
<dbReference type="SUPFAM" id="SSF50978">
    <property type="entry name" value="WD40 repeat-like"/>
    <property type="match status" value="1"/>
</dbReference>
<dbReference type="EMBL" id="JADGJH010000034">
    <property type="protein sequence ID" value="KAJ3141403.1"/>
    <property type="molecule type" value="Genomic_DNA"/>
</dbReference>
<dbReference type="PANTHER" id="PTHR12442:SF5">
    <property type="entry name" value="DYNEIN AXONEMAL INTERMEDIATE CHAIN 3"/>
    <property type="match status" value="1"/>
</dbReference>
<dbReference type="GO" id="GO:0036159">
    <property type="term" value="P:inner dynein arm assembly"/>
    <property type="evidence" value="ECO:0007669"/>
    <property type="project" value="TreeGrafter"/>
</dbReference>
<keyword evidence="4" id="KW-0677">Repeat</keyword>
<sequence length="937" mass="103736">MSLPTPTTDTQLSRQRSSNLLAPKSSLSKSPSKANVSSRSQSVTIVGANEDSQAIEKPPIGEALMPGNSLLEIPAEGIIPLFLTSMTQDIFKIKSGEDVTAEKPIKIIPKVDLLADIMARRAISDFQPALAKIQEYPGEELMVYFDVEYKYGQNFFLVINPDVVDLILKPPVIDPTSEDTTGIYAKGKKPVSKPWECLGSDKDIEIEQVTNTRDRIHVKISRPRKEFGKTYDFSDREGSDTAMECKSFKDPVYELNRMELGFGIQSIPEVESIACQTNWFRPTNFSVQYEPITLNEQDQKYLLETDNVIDFVKSVADSFDKVLQQNSILNIFLDDFKELGEEDIAFEKGTHSVLQEYQSFTDLQHSKDKSISCCDWHPIQKGVVAVSCIQRCTFDERVEHGFIVRSKQSLILIWSFHDPIHPQLILEAPEDINCFQFNPSDPNFIAGGCVNGQVILWEITEYEDKLKTNRKRNEDAISVGTGAGGNFEDDSSGNSSGGNTGPTVPIVKFIIASSIESSHRNSISDLQWLPSNMLLSHNGDVSENLDTGNRQLVTCSLDGQVCMWDTRSKKDLKALDLTWKPFIRVPLSAIDNTFDYGLTKVSLKSLSDMANTVKPKTSEKSEEKKETKKDSNAITISKFYTATEEGDLIFSDWVAEKSSEEKASRVEHVFSLHFGSMSDIQRSPFFPDIILSSGGWSFHIWKEKVNTGPLFSSPTSAGYIISGRWSPTRPSVAFISKSDGTIDVWDFLDSTYQPATCQNVASVGISYMTVKQYPGKGGLQFVSAADDAGTLHILEVPKNLTKPIKNEKQLTRAFFDREVKRLTYAYERKQIRAREKGPWEQTKVEAAQALKAQAAAAAAASAAASLAIAATATKKLEETDGAAPAAEIANNSSAVPASAGNGVILSPPDDFADKLEQEYLKFEKNFLQAEGLLASDE</sequence>
<dbReference type="GO" id="GO:0045503">
    <property type="term" value="F:dynein light chain binding"/>
    <property type="evidence" value="ECO:0007669"/>
    <property type="project" value="TreeGrafter"/>
</dbReference>
<evidence type="ECO:0000256" key="4">
    <source>
        <dbReference type="ARBA" id="ARBA00022737"/>
    </source>
</evidence>
<feature type="compositionally biased region" description="Low complexity" evidence="5">
    <location>
        <begin position="17"/>
        <end position="40"/>
    </location>
</feature>
<evidence type="ECO:0000256" key="1">
    <source>
        <dbReference type="ARBA" id="ARBA00004496"/>
    </source>
</evidence>
<dbReference type="SMART" id="SM00320">
    <property type="entry name" value="WD40"/>
    <property type="match status" value="5"/>
</dbReference>
<gene>
    <name evidence="6" type="primary">WDR63</name>
    <name evidence="6" type="ORF">HK100_007233</name>
</gene>